<comment type="caution">
    <text evidence="1">The sequence shown here is derived from an EMBL/GenBank/DDBJ whole genome shotgun (WGS) entry which is preliminary data.</text>
</comment>
<dbReference type="EMBL" id="MLIQ01000042">
    <property type="protein sequence ID" value="OHU47240.1"/>
    <property type="molecule type" value="Genomic_DNA"/>
</dbReference>
<evidence type="ECO:0000313" key="2">
    <source>
        <dbReference type="Proteomes" id="UP000180043"/>
    </source>
</evidence>
<dbReference type="AlphaFoldDB" id="A0A1S1LFZ8"/>
<proteinExistence type="predicted"/>
<protein>
    <submittedName>
        <fullName evidence="1">Uncharacterized protein</fullName>
    </submittedName>
</protein>
<name>A0A1S1LFZ8_MYCCH</name>
<evidence type="ECO:0000313" key="1">
    <source>
        <dbReference type="EMBL" id="OHU47240.1"/>
    </source>
</evidence>
<accession>A0A1S1LFZ8</accession>
<sequence>MTRSASGWLEFDLGPLSELPREGSERILVQCETGLAGINVVNHSTQVLERLVSQGWEIHAPLFHVEGADVIPNEWREHVVIYNLGDHNYARCNHVPVADDPNTVLEEMVQRVTERDGVKRAVYLPLIDIWTGRSGWFADPFGDRLQEAAAAILLKDSGVSLVIASSMTRCALPTWAQFDISLLARWYGVQVLRPSISVAD</sequence>
<dbReference type="Proteomes" id="UP000180043">
    <property type="component" value="Unassembled WGS sequence"/>
</dbReference>
<organism evidence="1 2">
    <name type="scientific">Mycobacteroides chelonae</name>
    <name type="common">Mycobacterium chelonae</name>
    <dbReference type="NCBI Taxonomy" id="1774"/>
    <lineage>
        <taxon>Bacteria</taxon>
        <taxon>Bacillati</taxon>
        <taxon>Actinomycetota</taxon>
        <taxon>Actinomycetes</taxon>
        <taxon>Mycobacteriales</taxon>
        <taxon>Mycobacteriaceae</taxon>
        <taxon>Mycobacteroides</taxon>
    </lineage>
</organism>
<dbReference type="RefSeq" id="WP_070947858.1">
    <property type="nucleotide sequence ID" value="NZ_MLIQ01000042.1"/>
</dbReference>
<gene>
    <name evidence="1" type="ORF">BKG82_26665</name>
</gene>
<reference evidence="1 2" key="1">
    <citation type="submission" date="2016-10" db="EMBL/GenBank/DDBJ databases">
        <title>Evaluation of Human, Veterinary and Environmental Mycobacterium chelonae Isolates by Core Genome Phylogenomic Analysis, Targeted Gene Comparison, and Anti-microbial Susceptibility Patterns: A Tale of Mistaken Identities.</title>
        <authorList>
            <person name="Fogelson S.B."/>
            <person name="Camus A.C."/>
            <person name="Lorenz W."/>
            <person name="Vasireddy R."/>
            <person name="Vasireddy S."/>
            <person name="Smith T."/>
            <person name="Brown-Elliott B.A."/>
            <person name="Wallace R.J.Jr."/>
            <person name="Hasan N.A."/>
            <person name="Reischl U."/>
            <person name="Sanchez S."/>
        </authorList>
    </citation>
    <scope>NUCLEOTIDE SEQUENCE [LARGE SCALE GENOMIC DNA]</scope>
    <source>
        <strain evidence="1 2">15515</strain>
    </source>
</reference>